<reference evidence="3" key="1">
    <citation type="submission" date="2018-06" db="EMBL/GenBank/DDBJ databases">
        <authorList>
            <person name="Zhirakovskaya E."/>
        </authorList>
    </citation>
    <scope>NUCLEOTIDE SEQUENCE</scope>
</reference>
<dbReference type="EMBL" id="UOEL01000131">
    <property type="protein sequence ID" value="VAW16251.1"/>
    <property type="molecule type" value="Genomic_DNA"/>
</dbReference>
<name>A0A3B0TC93_9ZZZZ</name>
<keyword evidence="3" id="KW-0808">Transferase</keyword>
<dbReference type="InterPro" id="IPR028098">
    <property type="entry name" value="Glyco_trans_4-like_N"/>
</dbReference>
<dbReference type="PANTHER" id="PTHR45947:SF3">
    <property type="entry name" value="SULFOQUINOVOSYL TRANSFERASE SQD2"/>
    <property type="match status" value="1"/>
</dbReference>
<evidence type="ECO:0000313" key="3">
    <source>
        <dbReference type="EMBL" id="VAW16251.1"/>
    </source>
</evidence>
<sequence length="399" mass="45071">MKVIFLALAFPKMDKTKYLYTKLVSQFYENGHDITVVAPAYDESVTGLQIEEEIKVIRVKTLPLFGVGLIKKGIANVLLPYQYKHAIKKHNLDLGFDLILMPTPPISLFGVVSWLKKKSKVKAYLILRDIFPQNAVDLGMLKKGDPIHAYFRRKEKRLYQSMDLIGCMSEGNISFIKEHNPQIDSNKLHMLPNWGDIVPLASDDTILELRKKEGLENKFVVIFGGNIGLPQKMGNIVDLALACSEKKDIIFLIMGNGSEYQNLENLVKSKSVENIQLRDGLPQKKYMHWVQMADVGLISLSEKFTIPNIPSKALSYYNTKTPILASIDRNTDFGTILDDLNVGVWAEAGKTIELKEKLMLLYNNGALRKEMGENGYNYMKEHLSGKGAYQAVVRQIGEN</sequence>
<dbReference type="InterPro" id="IPR050194">
    <property type="entry name" value="Glycosyltransferase_grp1"/>
</dbReference>
<organism evidence="3">
    <name type="scientific">hydrothermal vent metagenome</name>
    <dbReference type="NCBI Taxonomy" id="652676"/>
    <lineage>
        <taxon>unclassified sequences</taxon>
        <taxon>metagenomes</taxon>
        <taxon>ecological metagenomes</taxon>
    </lineage>
</organism>
<feature type="domain" description="Glycosyl transferase family 1" evidence="1">
    <location>
        <begin position="208"/>
        <end position="377"/>
    </location>
</feature>
<dbReference type="Pfam" id="PF00534">
    <property type="entry name" value="Glycos_transf_1"/>
    <property type="match status" value="1"/>
</dbReference>
<gene>
    <name evidence="3" type="ORF">MNBD_BACTEROID03-2506</name>
</gene>
<dbReference type="GO" id="GO:0016758">
    <property type="term" value="F:hexosyltransferase activity"/>
    <property type="evidence" value="ECO:0007669"/>
    <property type="project" value="TreeGrafter"/>
</dbReference>
<dbReference type="PANTHER" id="PTHR45947">
    <property type="entry name" value="SULFOQUINOVOSYL TRANSFERASE SQD2"/>
    <property type="match status" value="1"/>
</dbReference>
<protein>
    <submittedName>
        <fullName evidence="3">Glycosyltransferase</fullName>
    </submittedName>
</protein>
<evidence type="ECO:0000259" key="1">
    <source>
        <dbReference type="Pfam" id="PF00534"/>
    </source>
</evidence>
<evidence type="ECO:0000259" key="2">
    <source>
        <dbReference type="Pfam" id="PF13439"/>
    </source>
</evidence>
<dbReference type="CDD" id="cd03794">
    <property type="entry name" value="GT4_WbuB-like"/>
    <property type="match status" value="1"/>
</dbReference>
<dbReference type="Pfam" id="PF13439">
    <property type="entry name" value="Glyco_transf_4"/>
    <property type="match status" value="1"/>
</dbReference>
<dbReference type="AlphaFoldDB" id="A0A3B0TC93"/>
<proteinExistence type="predicted"/>
<dbReference type="SUPFAM" id="SSF53756">
    <property type="entry name" value="UDP-Glycosyltransferase/glycogen phosphorylase"/>
    <property type="match status" value="1"/>
</dbReference>
<dbReference type="InterPro" id="IPR001296">
    <property type="entry name" value="Glyco_trans_1"/>
</dbReference>
<accession>A0A3B0TC93</accession>
<feature type="domain" description="Glycosyltransferase subfamily 4-like N-terminal" evidence="2">
    <location>
        <begin position="23"/>
        <end position="194"/>
    </location>
</feature>
<dbReference type="Gene3D" id="3.40.50.2000">
    <property type="entry name" value="Glycogen Phosphorylase B"/>
    <property type="match status" value="2"/>
</dbReference>